<accession>A0ABN2J6W9</accession>
<dbReference type="EMBL" id="BAAANF010000031">
    <property type="protein sequence ID" value="GAA1719158.1"/>
    <property type="molecule type" value="Genomic_DNA"/>
</dbReference>
<keyword evidence="2" id="KW-1185">Reference proteome</keyword>
<dbReference type="Proteomes" id="UP001500280">
    <property type="component" value="Unassembled WGS sequence"/>
</dbReference>
<evidence type="ECO:0000313" key="1">
    <source>
        <dbReference type="EMBL" id="GAA1719158.1"/>
    </source>
</evidence>
<sequence length="385" mass="41484">MSTAAPRKDSTFEWLVAPILVWVELDKNAIVGADWPRCVSELTTDDGDAVWVAADESGTSGENLADRDFVVAHATVCMDDVEAASVLAELRAKAGATQAAEAKFSQFAKDAGLRALAEAFGSGGHLSGRVSIMVADKPFVIVAKIVDLIVEEWAHDRGINLYAGGTARQMALTLSQKGPRVLGDQWDQLLAAFVSLARAKQRRGAKESVASFYVRLREARRQCWLRDVGRVLDVLLASHEHAEDLVSFVADEETVVSTMDPMSFLVGDQIAFAHNRYGRVRFLHDEQNLLTRPFVETVLIGVAASHVAFGGEGPPPVLADFCLGRSKDHPSIQLADLAASAGRVTVEAHLGKPSLAADMLREAVSPSIARGVLRDGDAFWVGRST</sequence>
<evidence type="ECO:0000313" key="2">
    <source>
        <dbReference type="Proteomes" id="UP001500280"/>
    </source>
</evidence>
<gene>
    <name evidence="1" type="ORF">GCM10009745_80130</name>
</gene>
<comment type="caution">
    <text evidence="1">The sequence shown here is derived from an EMBL/GenBank/DDBJ whole genome shotgun (WGS) entry which is preliminary data.</text>
</comment>
<evidence type="ECO:0008006" key="3">
    <source>
        <dbReference type="Google" id="ProtNLM"/>
    </source>
</evidence>
<organism evidence="1 2">
    <name type="scientific">Kribbella yunnanensis</name>
    <dbReference type="NCBI Taxonomy" id="190194"/>
    <lineage>
        <taxon>Bacteria</taxon>
        <taxon>Bacillati</taxon>
        <taxon>Actinomycetota</taxon>
        <taxon>Actinomycetes</taxon>
        <taxon>Propionibacteriales</taxon>
        <taxon>Kribbellaceae</taxon>
        <taxon>Kribbella</taxon>
    </lineage>
</organism>
<name>A0ABN2J6W9_9ACTN</name>
<proteinExistence type="predicted"/>
<reference evidence="1 2" key="1">
    <citation type="journal article" date="2019" name="Int. J. Syst. Evol. Microbiol.">
        <title>The Global Catalogue of Microorganisms (GCM) 10K type strain sequencing project: providing services to taxonomists for standard genome sequencing and annotation.</title>
        <authorList>
            <consortium name="The Broad Institute Genomics Platform"/>
            <consortium name="The Broad Institute Genome Sequencing Center for Infectious Disease"/>
            <person name="Wu L."/>
            <person name="Ma J."/>
        </authorList>
    </citation>
    <scope>NUCLEOTIDE SEQUENCE [LARGE SCALE GENOMIC DNA]</scope>
    <source>
        <strain evidence="1 2">JCM 14307</strain>
    </source>
</reference>
<protein>
    <recommendedName>
        <fullName evidence="3">DUF3800 domain-containing protein</fullName>
    </recommendedName>
</protein>